<evidence type="ECO:0000259" key="6">
    <source>
        <dbReference type="PROSITE" id="PS50850"/>
    </source>
</evidence>
<evidence type="ECO:0000313" key="8">
    <source>
        <dbReference type="Proteomes" id="UP001432322"/>
    </source>
</evidence>
<evidence type="ECO:0000256" key="4">
    <source>
        <dbReference type="ARBA" id="ARBA00023136"/>
    </source>
</evidence>
<feature type="non-terminal residue" evidence="7">
    <location>
        <position position="455"/>
    </location>
</feature>
<comment type="caution">
    <text evidence="7">The sequence shown here is derived from an EMBL/GenBank/DDBJ whole genome shotgun (WGS) entry which is preliminary data.</text>
</comment>
<keyword evidence="4 5" id="KW-0472">Membrane</keyword>
<dbReference type="Pfam" id="PF00083">
    <property type="entry name" value="Sugar_tr"/>
    <property type="match status" value="1"/>
</dbReference>
<evidence type="ECO:0000256" key="5">
    <source>
        <dbReference type="SAM" id="Phobius"/>
    </source>
</evidence>
<dbReference type="AlphaFoldDB" id="A0AAV5WX43"/>
<feature type="transmembrane region" description="Helical" evidence="5">
    <location>
        <begin position="169"/>
        <end position="190"/>
    </location>
</feature>
<dbReference type="GO" id="GO:0022857">
    <property type="term" value="F:transmembrane transporter activity"/>
    <property type="evidence" value="ECO:0007669"/>
    <property type="project" value="InterPro"/>
</dbReference>
<feature type="domain" description="Major facilitator superfamily (MFS) profile" evidence="6">
    <location>
        <begin position="32"/>
        <end position="446"/>
    </location>
</feature>
<protein>
    <recommendedName>
        <fullName evidence="6">Major facilitator superfamily (MFS) profile domain-containing protein</fullName>
    </recommendedName>
</protein>
<reference evidence="7" key="1">
    <citation type="submission" date="2023-10" db="EMBL/GenBank/DDBJ databases">
        <title>Genome assembly of Pristionchus species.</title>
        <authorList>
            <person name="Yoshida K."/>
            <person name="Sommer R.J."/>
        </authorList>
    </citation>
    <scope>NUCLEOTIDE SEQUENCE</scope>
    <source>
        <strain evidence="7">RS5133</strain>
    </source>
</reference>
<evidence type="ECO:0000313" key="7">
    <source>
        <dbReference type="EMBL" id="GMT35273.1"/>
    </source>
</evidence>
<dbReference type="Gene3D" id="1.20.1250.20">
    <property type="entry name" value="MFS general substrate transporter like domains"/>
    <property type="match status" value="1"/>
</dbReference>
<keyword evidence="8" id="KW-1185">Reference proteome</keyword>
<feature type="transmembrane region" description="Helical" evidence="5">
    <location>
        <begin position="110"/>
        <end position="132"/>
    </location>
</feature>
<sequence length="455" mass="50234">MSETPTTDKTPCLTPEEFLTKLSQKSWYLHIILVICSFSWTVNCLTVMVSTFYDRKDDNSSSFKSLSEELIAKDAFSWLQEMTTSAFMVGNILGGLTIAPLSDKVGRRPILLLCSAGQALSLLILTFAPNIYSFIGLRALQGMFYTGNGQAAWILAFESCPASLRASAAFIFGMSWVAGYIVLLPIAIWAPTWRHIMFFSSLPCILFFVAVLIFFSFRFVPESLQFLVLKGRNEQSEKWTRKFADGPMLITMEEADKGGKVTTKNYFQENKKIFLYIILVGGLWICDSFDYFGLAFISTDLAGNVFVNYMILGLIEAPAYMVTHRLLNMLPRRHVMSLSMGVAGVTFVILAFLEAGGIASTIFWTLGKLAISIVYLGVYVVGSEVFPTSVRNSALGICSVISRLGGVLAPAVKSLNQKNPLYPIALFAAVAFAGALFACLLPVQKDTEQSRKIVD</sequence>
<feature type="transmembrane region" description="Helical" evidence="5">
    <location>
        <begin position="424"/>
        <end position="443"/>
    </location>
</feature>
<feature type="transmembrane region" description="Helical" evidence="5">
    <location>
        <begin position="273"/>
        <end position="294"/>
    </location>
</feature>
<dbReference type="InterPro" id="IPR005829">
    <property type="entry name" value="Sugar_transporter_CS"/>
</dbReference>
<dbReference type="InterPro" id="IPR020846">
    <property type="entry name" value="MFS_dom"/>
</dbReference>
<feature type="transmembrane region" description="Helical" evidence="5">
    <location>
        <begin position="306"/>
        <end position="323"/>
    </location>
</feature>
<feature type="transmembrane region" description="Helical" evidence="5">
    <location>
        <begin position="196"/>
        <end position="220"/>
    </location>
</feature>
<gene>
    <name evidence="7" type="ORF">PFISCL1PPCAC_26570</name>
</gene>
<keyword evidence="3 5" id="KW-1133">Transmembrane helix</keyword>
<comment type="subcellular location">
    <subcellularLocation>
        <location evidence="1">Membrane</location>
        <topology evidence="1">Multi-pass membrane protein</topology>
    </subcellularLocation>
</comment>
<dbReference type="Proteomes" id="UP001432322">
    <property type="component" value="Unassembled WGS sequence"/>
</dbReference>
<feature type="transmembrane region" description="Helical" evidence="5">
    <location>
        <begin position="335"/>
        <end position="355"/>
    </location>
</feature>
<dbReference type="SUPFAM" id="SSF103473">
    <property type="entry name" value="MFS general substrate transporter"/>
    <property type="match status" value="1"/>
</dbReference>
<dbReference type="GO" id="GO:0016020">
    <property type="term" value="C:membrane"/>
    <property type="evidence" value="ECO:0007669"/>
    <property type="project" value="UniProtKB-SubCell"/>
</dbReference>
<dbReference type="PROSITE" id="PS50850">
    <property type="entry name" value="MFS"/>
    <property type="match status" value="1"/>
</dbReference>
<keyword evidence="2 5" id="KW-0812">Transmembrane</keyword>
<feature type="transmembrane region" description="Helical" evidence="5">
    <location>
        <begin position="394"/>
        <end position="412"/>
    </location>
</feature>
<proteinExistence type="predicted"/>
<feature type="transmembrane region" description="Helical" evidence="5">
    <location>
        <begin position="361"/>
        <end position="382"/>
    </location>
</feature>
<evidence type="ECO:0000256" key="1">
    <source>
        <dbReference type="ARBA" id="ARBA00004141"/>
    </source>
</evidence>
<dbReference type="EMBL" id="BTSY01000007">
    <property type="protein sequence ID" value="GMT35273.1"/>
    <property type="molecule type" value="Genomic_DNA"/>
</dbReference>
<dbReference type="PANTHER" id="PTHR24064">
    <property type="entry name" value="SOLUTE CARRIER FAMILY 22 MEMBER"/>
    <property type="match status" value="1"/>
</dbReference>
<organism evidence="7 8">
    <name type="scientific">Pristionchus fissidentatus</name>
    <dbReference type="NCBI Taxonomy" id="1538716"/>
    <lineage>
        <taxon>Eukaryota</taxon>
        <taxon>Metazoa</taxon>
        <taxon>Ecdysozoa</taxon>
        <taxon>Nematoda</taxon>
        <taxon>Chromadorea</taxon>
        <taxon>Rhabditida</taxon>
        <taxon>Rhabditina</taxon>
        <taxon>Diplogasteromorpha</taxon>
        <taxon>Diplogasteroidea</taxon>
        <taxon>Neodiplogasteridae</taxon>
        <taxon>Pristionchus</taxon>
    </lineage>
</organism>
<dbReference type="InterPro" id="IPR036259">
    <property type="entry name" value="MFS_trans_sf"/>
</dbReference>
<dbReference type="PROSITE" id="PS00216">
    <property type="entry name" value="SUGAR_TRANSPORT_1"/>
    <property type="match status" value="1"/>
</dbReference>
<name>A0AAV5WX43_9BILA</name>
<accession>A0AAV5WX43</accession>
<dbReference type="InterPro" id="IPR005828">
    <property type="entry name" value="MFS_sugar_transport-like"/>
</dbReference>
<feature type="transmembrane region" description="Helical" evidence="5">
    <location>
        <begin position="138"/>
        <end position="157"/>
    </location>
</feature>
<feature type="transmembrane region" description="Helical" evidence="5">
    <location>
        <begin position="27"/>
        <end position="53"/>
    </location>
</feature>
<evidence type="ECO:0000256" key="3">
    <source>
        <dbReference type="ARBA" id="ARBA00022989"/>
    </source>
</evidence>
<evidence type="ECO:0000256" key="2">
    <source>
        <dbReference type="ARBA" id="ARBA00022692"/>
    </source>
</evidence>